<evidence type="ECO:0000313" key="1">
    <source>
        <dbReference type="EMBL" id="SHF36360.1"/>
    </source>
</evidence>
<protein>
    <submittedName>
        <fullName evidence="1">WG containing repeat-containing protein</fullName>
    </submittedName>
</protein>
<gene>
    <name evidence="1" type="ORF">SAMN02787073_2099</name>
</gene>
<name>A0A1M5B1Q6_9FLAO</name>
<reference evidence="2" key="1">
    <citation type="submission" date="2016-11" db="EMBL/GenBank/DDBJ databases">
        <authorList>
            <person name="Varghese N."/>
            <person name="Submissions S."/>
        </authorList>
    </citation>
    <scope>NUCLEOTIDE SEQUENCE [LARGE SCALE GENOMIC DNA]</scope>
    <source>
        <strain evidence="2">YR203</strain>
    </source>
</reference>
<accession>A0A1M5B1Q6</accession>
<dbReference type="RefSeq" id="WP_073173280.1">
    <property type="nucleotide sequence ID" value="NZ_FQVE01000002.1"/>
</dbReference>
<sequence length="565" mass="65253">MKKSILTAQLILPALITLSVFSYGQKKLETDKAGILVQTEYSKLRKANGYDGISQFDTISKNPVLVYAVTLKNKKFGVIDIYGKEILKPDYEEIAGMYSTNSALSAYHDHFLLKNEKGWAISDYKGKLITPFIYDMLTYEEYDHVGRRLSPEKWPLPIYKDSIFKARQKEDYIYLNIKGEKIQYSQRDDRLQFRTKASPDNYGVPKSLGSAKPFTDNLFQIQSTDGKSLSGVYDKTLRKMILPVEFNYVAFWNKALFLSANRDNGTYAYDLKGHLLSKEPMSYFSQAGNEKTPVILATNKSKKYAVFSKNFKPLTEFIYDYIKPSNYFLNGTIEASGAQERKTVLMNLEGKPIKFNVDYDQLRFKTNEFDDVAEAFISLRKKDKFAIVNHQGKLISDFVYDEILPECFVASDKFSLYEERLMSANHPNRFIYFKKDNKYGIMDNDYKVILNNTYDMIIESILDPYVYIAKYSSGKKKWGVYNVGERKEIIAPQFDTQIKSSDQFFIVNRNGKYGVYNTQGKEVLPIIYDHEISIDKRYNGMYYLSQYGTPIGYMDSLGNLIKSTP</sequence>
<dbReference type="InterPro" id="IPR032774">
    <property type="entry name" value="WG_beta_rep"/>
</dbReference>
<organism evidence="1 2">
    <name type="scientific">Chryseobacterium vrystaatense</name>
    <dbReference type="NCBI Taxonomy" id="307480"/>
    <lineage>
        <taxon>Bacteria</taxon>
        <taxon>Pseudomonadati</taxon>
        <taxon>Bacteroidota</taxon>
        <taxon>Flavobacteriia</taxon>
        <taxon>Flavobacteriales</taxon>
        <taxon>Weeksellaceae</taxon>
        <taxon>Chryseobacterium group</taxon>
        <taxon>Chryseobacterium</taxon>
    </lineage>
</organism>
<dbReference type="Pfam" id="PF14903">
    <property type="entry name" value="WG_beta_rep"/>
    <property type="match status" value="1"/>
</dbReference>
<dbReference type="PANTHER" id="PTHR37841:SF1">
    <property type="entry name" value="DUF3298 DOMAIN-CONTAINING PROTEIN"/>
    <property type="match status" value="1"/>
</dbReference>
<evidence type="ECO:0000313" key="2">
    <source>
        <dbReference type="Proteomes" id="UP000184108"/>
    </source>
</evidence>
<dbReference type="EMBL" id="FQVE01000002">
    <property type="protein sequence ID" value="SHF36360.1"/>
    <property type="molecule type" value="Genomic_DNA"/>
</dbReference>
<dbReference type="Proteomes" id="UP000184108">
    <property type="component" value="Unassembled WGS sequence"/>
</dbReference>
<dbReference type="PANTHER" id="PTHR37841">
    <property type="entry name" value="GLR2918 PROTEIN"/>
    <property type="match status" value="1"/>
</dbReference>
<proteinExistence type="predicted"/>
<dbReference type="AlphaFoldDB" id="A0A1M5B1Q6"/>